<accession>A0A3P7J663</accession>
<dbReference type="AlphaFoldDB" id="A0A3P7J663"/>
<evidence type="ECO:0000313" key="2">
    <source>
        <dbReference type="EMBL" id="VDM73364.1"/>
    </source>
</evidence>
<dbReference type="Proteomes" id="UP000270094">
    <property type="component" value="Unassembled WGS sequence"/>
</dbReference>
<protein>
    <recommendedName>
        <fullName evidence="4">Ubiquitin-like domain-containing protein</fullName>
    </recommendedName>
</protein>
<evidence type="ECO:0000313" key="3">
    <source>
        <dbReference type="Proteomes" id="UP000270094"/>
    </source>
</evidence>
<dbReference type="EMBL" id="UYYB01029928">
    <property type="protein sequence ID" value="VDM73304.1"/>
    <property type="molecule type" value="Genomic_DNA"/>
</dbReference>
<proteinExistence type="predicted"/>
<keyword evidence="3" id="KW-1185">Reference proteome</keyword>
<dbReference type="OrthoDB" id="9450922at2759"/>
<name>A0A3P7J663_STRVU</name>
<evidence type="ECO:0000313" key="1">
    <source>
        <dbReference type="EMBL" id="VDM73304.1"/>
    </source>
</evidence>
<gene>
    <name evidence="1" type="ORF">SVUK_LOCUS8302</name>
    <name evidence="2" type="ORF">SVUK_LOCUS8362</name>
</gene>
<reference evidence="2 3" key="1">
    <citation type="submission" date="2018-11" db="EMBL/GenBank/DDBJ databases">
        <authorList>
            <consortium name="Pathogen Informatics"/>
        </authorList>
    </citation>
    <scope>NUCLEOTIDE SEQUENCE [LARGE SCALE GENOMIC DNA]</scope>
</reference>
<evidence type="ECO:0008006" key="4">
    <source>
        <dbReference type="Google" id="ProtNLM"/>
    </source>
</evidence>
<organism evidence="2 3">
    <name type="scientific">Strongylus vulgaris</name>
    <name type="common">Blood worm</name>
    <dbReference type="NCBI Taxonomy" id="40348"/>
    <lineage>
        <taxon>Eukaryota</taxon>
        <taxon>Metazoa</taxon>
        <taxon>Ecdysozoa</taxon>
        <taxon>Nematoda</taxon>
        <taxon>Chromadorea</taxon>
        <taxon>Rhabditida</taxon>
        <taxon>Rhabditina</taxon>
        <taxon>Rhabditomorpha</taxon>
        <taxon>Strongyloidea</taxon>
        <taxon>Strongylidae</taxon>
        <taxon>Strongylus</taxon>
    </lineage>
</organism>
<sequence length="37" mass="3914">MSDAEDEGVPNISLKVKTTTAAYDVQVKEDATVSDVS</sequence>
<dbReference type="EMBL" id="UYYB01030196">
    <property type="protein sequence ID" value="VDM73364.1"/>
    <property type="molecule type" value="Genomic_DNA"/>
</dbReference>